<organism evidence="1 2">
    <name type="scientific">Conexivisphaera calida</name>
    <dbReference type="NCBI Taxonomy" id="1874277"/>
    <lineage>
        <taxon>Archaea</taxon>
        <taxon>Nitrososphaerota</taxon>
        <taxon>Conexivisphaeria</taxon>
        <taxon>Conexivisphaerales</taxon>
        <taxon>Conexivisphaeraceae</taxon>
        <taxon>Conexivisphaera</taxon>
    </lineage>
</organism>
<sequence>MEVGGAARVSGDALLHDMVKSWIKECPDEFLRIARLKGWCWTWSRPVFTQTEFRPVRRRKPFRFVDVIIIAEVDDERSGCRGAHRFAIMVEVKTGRFQGDWIEELVRLYELRESIWFGTAQNASDRIIVLVARKSEIEELMRALKVTAERDPDWVPAGLLRGGFLYAIPLERVALAARKDLRAAMEKVEVLSNGRWA</sequence>
<dbReference type="AlphaFoldDB" id="A0A4P2VD10"/>
<dbReference type="GeneID" id="55584847"/>
<dbReference type="EMBL" id="AP018732">
    <property type="protein sequence ID" value="BBE42424.1"/>
    <property type="molecule type" value="Genomic_DNA"/>
</dbReference>
<gene>
    <name evidence="1" type="ORF">NAS2_1035</name>
</gene>
<evidence type="ECO:0000313" key="2">
    <source>
        <dbReference type="Proteomes" id="UP000509448"/>
    </source>
</evidence>
<dbReference type="Proteomes" id="UP000509448">
    <property type="component" value="Chromosome"/>
</dbReference>
<dbReference type="KEGG" id="ccai:NAS2_1035"/>
<protein>
    <submittedName>
        <fullName evidence="1">Uncharacterized protein</fullName>
    </submittedName>
</protein>
<evidence type="ECO:0000313" key="1">
    <source>
        <dbReference type="EMBL" id="BBE42424.1"/>
    </source>
</evidence>
<name>A0A4P2VD10_9ARCH</name>
<accession>A0A4P2VD10</accession>
<proteinExistence type="predicted"/>
<dbReference type="RefSeq" id="WP_174448659.1">
    <property type="nucleotide sequence ID" value="NZ_AP018732.1"/>
</dbReference>
<reference evidence="1 2" key="1">
    <citation type="journal article" date="2019" name="ISME J.">
        <title>Isolation and characterization of a thermophilic sulfur- and iron-reducing thaumarchaeote from a terrestrial acidic hot spring.</title>
        <authorList>
            <person name="Kato S."/>
            <person name="Itoh T."/>
            <person name="Yuki M."/>
            <person name="Nagamori M."/>
            <person name="Ohnishi M."/>
            <person name="Uematsu K."/>
            <person name="Suzuki K."/>
            <person name="Takashina T."/>
            <person name="Ohkuma M."/>
        </authorList>
    </citation>
    <scope>NUCLEOTIDE SEQUENCE [LARGE SCALE GENOMIC DNA]</scope>
    <source>
        <strain evidence="1 2">NAS-02</strain>
    </source>
</reference>
<keyword evidence="2" id="KW-1185">Reference proteome</keyword>